<feature type="region of interest" description="Disordered" evidence="5">
    <location>
        <begin position="449"/>
        <end position="636"/>
    </location>
</feature>
<dbReference type="AlphaFoldDB" id="A0A1B9GYQ4"/>
<feature type="compositionally biased region" description="Polar residues" evidence="5">
    <location>
        <begin position="271"/>
        <end position="280"/>
    </location>
</feature>
<feature type="compositionally biased region" description="Acidic residues" evidence="5">
    <location>
        <begin position="233"/>
        <end position="249"/>
    </location>
</feature>
<comment type="subcellular location">
    <subcellularLocation>
        <location evidence="1">Nucleus</location>
    </subcellularLocation>
</comment>
<accession>A0A1B9GYQ4</accession>
<feature type="compositionally biased region" description="Gly residues" evidence="5">
    <location>
        <begin position="601"/>
        <end position="620"/>
    </location>
</feature>
<evidence type="ECO:0000256" key="1">
    <source>
        <dbReference type="ARBA" id="ARBA00004123"/>
    </source>
</evidence>
<name>A0A1B9GYQ4_9TREE</name>
<evidence type="ECO:0000313" key="7">
    <source>
        <dbReference type="EMBL" id="OCF36140.1"/>
    </source>
</evidence>
<gene>
    <name evidence="7" type="ORF">I316_02012</name>
</gene>
<dbReference type="EMBL" id="KI669496">
    <property type="protein sequence ID" value="OCF36140.1"/>
    <property type="molecule type" value="Genomic_DNA"/>
</dbReference>
<proteinExistence type="predicted"/>
<sequence length="636" mass="67200">MYPPPPPPPQSSRSSTRSTTTVNSTSSSDASARSSSTATPDWRTRVESVRAQGSDSAGSRSDESSRTPTLDVRHNVGVEDVDGLTWVFTPPVLVEHGMFKGRWLRFALAVAQEPVLGRRKTEKDRRPLGPAPIVRFRAVECRRRRSEPGDWNEEEVDPSAIEPSHLICAAELAPPLSSVSASFSADRSRPTSSTAVGDKQASTDAGGDVIMSERPISMPITEYVRDGDLREDSEGEDVDDVAMMEDDERMEFMVPSPRKSDNGLGHDSSNRDVAQSTSLDESSRLPQTERDSFTRVPEEKSDEIDKDSSSRPSSSRRLDGIVKPSSASSEAPRPTGKKKASDSTSAAASPSIKGIRNLYGSLHVAGVRVPSPEGGMGTWFLFTDLSVRQEGTYSLRFRCFDLTAVGPSVGLPSPCLVECQSQPFRVYSPRQVPPLPKPTELAEHFAKQGFKLNTRKNERTVSTPPPSAPPSASGSRTKQPGSAAVTTNAPPNAKASGVSSSTRAQSSTTSKTKKGKGKDKEAEAESESQHPAQRPHIEPIQVDSPNQSVKGSKGSNGTVSTEFSHDEGSFSTSTNSGSGSIKGTSSSTLSTMGSNILSGPAGDGAGPGVGPSGSGTGTGSGHVKTEGGNSGSQGKK</sequence>
<dbReference type="Gene3D" id="2.60.40.3960">
    <property type="entry name" value="Velvet domain"/>
    <property type="match status" value="2"/>
</dbReference>
<dbReference type="PROSITE" id="PS51821">
    <property type="entry name" value="VELVET"/>
    <property type="match status" value="1"/>
</dbReference>
<feature type="compositionally biased region" description="Basic and acidic residues" evidence="5">
    <location>
        <begin position="60"/>
        <end position="71"/>
    </location>
</feature>
<feature type="region of interest" description="Disordered" evidence="5">
    <location>
        <begin position="181"/>
        <end position="349"/>
    </location>
</feature>
<organism evidence="7 8">
    <name type="scientific">Kwoniella heveanensis BCC8398</name>
    <dbReference type="NCBI Taxonomy" id="1296120"/>
    <lineage>
        <taxon>Eukaryota</taxon>
        <taxon>Fungi</taxon>
        <taxon>Dikarya</taxon>
        <taxon>Basidiomycota</taxon>
        <taxon>Agaricomycotina</taxon>
        <taxon>Tremellomycetes</taxon>
        <taxon>Tremellales</taxon>
        <taxon>Cryptococcaceae</taxon>
        <taxon>Kwoniella</taxon>
    </lineage>
</organism>
<reference evidence="7 8" key="1">
    <citation type="submission" date="2013-07" db="EMBL/GenBank/DDBJ databases">
        <title>The Genome Sequence of Cryptococcus heveanensis BCC8398.</title>
        <authorList>
            <consortium name="The Broad Institute Genome Sequencing Platform"/>
            <person name="Cuomo C."/>
            <person name="Litvintseva A."/>
            <person name="Chen Y."/>
            <person name="Heitman J."/>
            <person name="Sun S."/>
            <person name="Springer D."/>
            <person name="Dromer F."/>
            <person name="Young S.K."/>
            <person name="Zeng Q."/>
            <person name="Gargeya S."/>
            <person name="Fitzgerald M."/>
            <person name="Abouelleil A."/>
            <person name="Alvarado L."/>
            <person name="Berlin A.M."/>
            <person name="Chapman S.B."/>
            <person name="Dewar J."/>
            <person name="Goldberg J."/>
            <person name="Griggs A."/>
            <person name="Gujja S."/>
            <person name="Hansen M."/>
            <person name="Howarth C."/>
            <person name="Imamovic A."/>
            <person name="Larimer J."/>
            <person name="McCowan C."/>
            <person name="Murphy C."/>
            <person name="Pearson M."/>
            <person name="Priest M."/>
            <person name="Roberts A."/>
            <person name="Saif S."/>
            <person name="Shea T."/>
            <person name="Sykes S."/>
            <person name="Wortman J."/>
            <person name="Nusbaum C."/>
            <person name="Birren B."/>
        </authorList>
    </citation>
    <scope>NUCLEOTIDE SEQUENCE [LARGE SCALE GENOMIC DNA]</scope>
    <source>
        <strain evidence="7 8">BCC8398</strain>
    </source>
</reference>
<feature type="compositionally biased region" description="Low complexity" evidence="5">
    <location>
        <begin position="569"/>
        <end position="591"/>
    </location>
</feature>
<evidence type="ECO:0000256" key="2">
    <source>
        <dbReference type="ARBA" id="ARBA00023015"/>
    </source>
</evidence>
<dbReference type="Pfam" id="PF11754">
    <property type="entry name" value="Velvet"/>
    <property type="match status" value="1"/>
</dbReference>
<dbReference type="InterPro" id="IPR021740">
    <property type="entry name" value="Velvet"/>
</dbReference>
<dbReference type="STRING" id="1296120.A0A1B9GYQ4"/>
<dbReference type="PANTHER" id="PTHR33572">
    <property type="entry name" value="SPORE DEVELOPMENT REGULATOR VOSA"/>
    <property type="match status" value="1"/>
</dbReference>
<feature type="compositionally biased region" description="Polar residues" evidence="5">
    <location>
        <begin position="476"/>
        <end position="490"/>
    </location>
</feature>
<keyword evidence="4" id="KW-0539">Nucleus</keyword>
<dbReference type="PANTHER" id="PTHR33572:SF3">
    <property type="entry name" value="VELVET COMPLEX SUBUNIT B"/>
    <property type="match status" value="1"/>
</dbReference>
<keyword evidence="2" id="KW-0805">Transcription regulation</keyword>
<evidence type="ECO:0000313" key="8">
    <source>
        <dbReference type="Proteomes" id="UP000092666"/>
    </source>
</evidence>
<feature type="compositionally biased region" description="Low complexity" evidence="5">
    <location>
        <begin position="495"/>
        <end position="510"/>
    </location>
</feature>
<keyword evidence="3" id="KW-0804">Transcription</keyword>
<feature type="compositionally biased region" description="Basic and acidic residues" evidence="5">
    <location>
        <begin position="281"/>
        <end position="299"/>
    </location>
</feature>
<evidence type="ECO:0000256" key="4">
    <source>
        <dbReference type="ARBA" id="ARBA00023242"/>
    </source>
</evidence>
<evidence type="ECO:0000256" key="3">
    <source>
        <dbReference type="ARBA" id="ARBA00023163"/>
    </source>
</evidence>
<feature type="domain" description="Velvet" evidence="6">
    <location>
        <begin position="101"/>
        <end position="455"/>
    </location>
</feature>
<dbReference type="Proteomes" id="UP000092666">
    <property type="component" value="Unassembled WGS sequence"/>
</dbReference>
<reference evidence="8" key="2">
    <citation type="submission" date="2013-12" db="EMBL/GenBank/DDBJ databases">
        <title>Evolution of pathogenesis and genome organization in the Tremellales.</title>
        <authorList>
            <person name="Cuomo C."/>
            <person name="Litvintseva A."/>
            <person name="Heitman J."/>
            <person name="Chen Y."/>
            <person name="Sun S."/>
            <person name="Springer D."/>
            <person name="Dromer F."/>
            <person name="Young S."/>
            <person name="Zeng Q."/>
            <person name="Chapman S."/>
            <person name="Gujja S."/>
            <person name="Saif S."/>
            <person name="Birren B."/>
        </authorList>
    </citation>
    <scope>NUCLEOTIDE SEQUENCE [LARGE SCALE GENOMIC DNA]</scope>
    <source>
        <strain evidence="8">BCC8398</strain>
    </source>
</reference>
<dbReference type="OrthoDB" id="1746739at2759"/>
<feature type="compositionally biased region" description="Polar residues" evidence="5">
    <location>
        <begin position="543"/>
        <end position="562"/>
    </location>
</feature>
<protein>
    <recommendedName>
        <fullName evidence="6">Velvet domain-containing protein</fullName>
    </recommendedName>
</protein>
<feature type="compositionally biased region" description="Pro residues" evidence="5">
    <location>
        <begin position="1"/>
        <end position="10"/>
    </location>
</feature>
<feature type="region of interest" description="Disordered" evidence="5">
    <location>
        <begin position="1"/>
        <end position="71"/>
    </location>
</feature>
<feature type="compositionally biased region" description="Low complexity" evidence="5">
    <location>
        <begin position="11"/>
        <end position="40"/>
    </location>
</feature>
<dbReference type="InterPro" id="IPR037525">
    <property type="entry name" value="Velvet_dom"/>
</dbReference>
<keyword evidence="8" id="KW-1185">Reference proteome</keyword>
<evidence type="ECO:0000256" key="5">
    <source>
        <dbReference type="SAM" id="MobiDB-lite"/>
    </source>
</evidence>
<dbReference type="GO" id="GO:0005634">
    <property type="term" value="C:nucleus"/>
    <property type="evidence" value="ECO:0007669"/>
    <property type="project" value="UniProtKB-SubCell"/>
</dbReference>
<evidence type="ECO:0000259" key="6">
    <source>
        <dbReference type="PROSITE" id="PS51821"/>
    </source>
</evidence>
<feature type="compositionally biased region" description="Basic and acidic residues" evidence="5">
    <location>
        <begin position="223"/>
        <end position="232"/>
    </location>
</feature>
<feature type="compositionally biased region" description="Polar residues" evidence="5">
    <location>
        <begin position="190"/>
        <end position="203"/>
    </location>
</feature>
<dbReference type="InterPro" id="IPR038491">
    <property type="entry name" value="Velvet_dom_sf"/>
</dbReference>